<protein>
    <submittedName>
        <fullName evidence="3 5">Uncharacterized protein</fullName>
    </submittedName>
</protein>
<feature type="compositionally biased region" description="Gly residues" evidence="1">
    <location>
        <begin position="64"/>
        <end position="81"/>
    </location>
</feature>
<evidence type="ECO:0000313" key="5">
    <source>
        <dbReference type="WBParaSite" id="ASIM_0001059101-mRNA-1"/>
    </source>
</evidence>
<dbReference type="AlphaFoldDB" id="A0A0M3JRP5"/>
<reference evidence="3 4" key="2">
    <citation type="submission" date="2018-11" db="EMBL/GenBank/DDBJ databases">
        <authorList>
            <consortium name="Pathogen Informatics"/>
        </authorList>
    </citation>
    <scope>NUCLEOTIDE SEQUENCE [LARGE SCALE GENOMIC DNA]</scope>
</reference>
<evidence type="ECO:0000256" key="1">
    <source>
        <dbReference type="SAM" id="MobiDB-lite"/>
    </source>
</evidence>
<gene>
    <name evidence="3" type="ORF">ASIM_LOCUS10149</name>
</gene>
<evidence type="ECO:0000313" key="4">
    <source>
        <dbReference type="Proteomes" id="UP000267096"/>
    </source>
</evidence>
<feature type="chain" id="PRO_5043120960" evidence="2">
    <location>
        <begin position="20"/>
        <end position="87"/>
    </location>
</feature>
<organism evidence="5">
    <name type="scientific">Anisakis simplex</name>
    <name type="common">Herring worm</name>
    <dbReference type="NCBI Taxonomy" id="6269"/>
    <lineage>
        <taxon>Eukaryota</taxon>
        <taxon>Metazoa</taxon>
        <taxon>Ecdysozoa</taxon>
        <taxon>Nematoda</taxon>
        <taxon>Chromadorea</taxon>
        <taxon>Rhabditida</taxon>
        <taxon>Spirurina</taxon>
        <taxon>Ascaridomorpha</taxon>
        <taxon>Ascaridoidea</taxon>
        <taxon>Anisakidae</taxon>
        <taxon>Anisakis</taxon>
        <taxon>Anisakis simplex complex</taxon>
    </lineage>
</organism>
<dbReference type="Proteomes" id="UP000267096">
    <property type="component" value="Unassembled WGS sequence"/>
</dbReference>
<feature type="signal peptide" evidence="2">
    <location>
        <begin position="1"/>
        <end position="19"/>
    </location>
</feature>
<dbReference type="WBParaSite" id="ASIM_0001059101-mRNA-1">
    <property type="protein sequence ID" value="ASIM_0001059101-mRNA-1"/>
    <property type="gene ID" value="ASIM_0001059101"/>
</dbReference>
<keyword evidence="2" id="KW-0732">Signal</keyword>
<name>A0A0M3JRP5_ANISI</name>
<evidence type="ECO:0000256" key="2">
    <source>
        <dbReference type="SAM" id="SignalP"/>
    </source>
</evidence>
<dbReference type="EMBL" id="UYRR01030986">
    <property type="protein sequence ID" value="VDK42435.1"/>
    <property type="molecule type" value="Genomic_DNA"/>
</dbReference>
<proteinExistence type="predicted"/>
<feature type="region of interest" description="Disordered" evidence="1">
    <location>
        <begin position="64"/>
        <end position="87"/>
    </location>
</feature>
<keyword evidence="4" id="KW-1185">Reference proteome</keyword>
<sequence length="87" mass="9212">MKVMIILLVCALFLQSARAVEDLNRVDRIQIRAKRYGCCGCCGCCGGWGGGWGGGGWGGGWRPGWGGGWGGGGRPGWGGGWRRPWGR</sequence>
<accession>A0A0M3JRP5</accession>
<evidence type="ECO:0000313" key="3">
    <source>
        <dbReference type="EMBL" id="VDK42435.1"/>
    </source>
</evidence>
<reference evidence="5" key="1">
    <citation type="submission" date="2017-02" db="UniProtKB">
        <authorList>
            <consortium name="WormBaseParasite"/>
        </authorList>
    </citation>
    <scope>IDENTIFICATION</scope>
</reference>